<sequence>MALLDIIAQSFPPKTKFTGDDVPDLTGKVIIVTGGNSGVGKETIRVLLNHNATVYMASRSEPKAEATIKELKELTGREAIFLKLDLGDLKSIKVSASKFLSKEPELHVLFNNGGVMMPPIEDRTTDGYDLQVCAHIFSLAVYQLCSNSIGPFYFTKLLLPALLAGAKSSPDGKARVVNTASGMHLMNKLHFKAILDDKARKRAGTQALYSLSKFAVVTYSAELARRYGDQCLVVTSLHPGVIKTDLHRHMSGVLGSVINIMEKTVLHDVSYGALTQLYAGTAGDAAQLNGKYLIPWARVGKPHPGTQDPKLGVELWDWMEEEVKPFE</sequence>
<dbReference type="Gene3D" id="3.40.50.720">
    <property type="entry name" value="NAD(P)-binding Rossmann-like Domain"/>
    <property type="match status" value="1"/>
</dbReference>
<comment type="caution">
    <text evidence="2">The sequence shown here is derived from an EMBL/GenBank/DDBJ whole genome shotgun (WGS) entry which is preliminary data.</text>
</comment>
<keyword evidence="3" id="KW-1185">Reference proteome</keyword>
<name>A0AAD6YMX0_9AGAR</name>
<dbReference type="GO" id="GO:0016491">
    <property type="term" value="F:oxidoreductase activity"/>
    <property type="evidence" value="ECO:0007669"/>
    <property type="project" value="UniProtKB-KW"/>
</dbReference>
<keyword evidence="1" id="KW-0560">Oxidoreductase</keyword>
<dbReference type="AlphaFoldDB" id="A0AAD6YMX0"/>
<dbReference type="InterPro" id="IPR002347">
    <property type="entry name" value="SDR_fam"/>
</dbReference>
<dbReference type="SUPFAM" id="SSF51735">
    <property type="entry name" value="NAD(P)-binding Rossmann-fold domains"/>
    <property type="match status" value="1"/>
</dbReference>
<reference evidence="2" key="1">
    <citation type="submission" date="2023-03" db="EMBL/GenBank/DDBJ databases">
        <title>Massive genome expansion in bonnet fungi (Mycena s.s.) driven by repeated elements and novel gene families across ecological guilds.</title>
        <authorList>
            <consortium name="Lawrence Berkeley National Laboratory"/>
            <person name="Harder C.B."/>
            <person name="Miyauchi S."/>
            <person name="Viragh M."/>
            <person name="Kuo A."/>
            <person name="Thoen E."/>
            <person name="Andreopoulos B."/>
            <person name="Lu D."/>
            <person name="Skrede I."/>
            <person name="Drula E."/>
            <person name="Henrissat B."/>
            <person name="Morin E."/>
            <person name="Kohler A."/>
            <person name="Barry K."/>
            <person name="LaButti K."/>
            <person name="Morin E."/>
            <person name="Salamov A."/>
            <person name="Lipzen A."/>
            <person name="Mereny Z."/>
            <person name="Hegedus B."/>
            <person name="Baldrian P."/>
            <person name="Stursova M."/>
            <person name="Weitz H."/>
            <person name="Taylor A."/>
            <person name="Grigoriev I.V."/>
            <person name="Nagy L.G."/>
            <person name="Martin F."/>
            <person name="Kauserud H."/>
        </authorList>
    </citation>
    <scope>NUCLEOTIDE SEQUENCE</scope>
    <source>
        <strain evidence="2">9144</strain>
    </source>
</reference>
<organism evidence="2 3">
    <name type="scientific">Mycena pura</name>
    <dbReference type="NCBI Taxonomy" id="153505"/>
    <lineage>
        <taxon>Eukaryota</taxon>
        <taxon>Fungi</taxon>
        <taxon>Dikarya</taxon>
        <taxon>Basidiomycota</taxon>
        <taxon>Agaricomycotina</taxon>
        <taxon>Agaricomycetes</taxon>
        <taxon>Agaricomycetidae</taxon>
        <taxon>Agaricales</taxon>
        <taxon>Marasmiineae</taxon>
        <taxon>Mycenaceae</taxon>
        <taxon>Mycena</taxon>
    </lineage>
</organism>
<dbReference type="Proteomes" id="UP001219525">
    <property type="component" value="Unassembled WGS sequence"/>
</dbReference>
<gene>
    <name evidence="2" type="ORF">GGX14DRAFT_649010</name>
</gene>
<dbReference type="EMBL" id="JARJCW010000005">
    <property type="protein sequence ID" value="KAJ7224221.1"/>
    <property type="molecule type" value="Genomic_DNA"/>
</dbReference>
<proteinExistence type="predicted"/>
<evidence type="ECO:0000313" key="3">
    <source>
        <dbReference type="Proteomes" id="UP001219525"/>
    </source>
</evidence>
<protein>
    <recommendedName>
        <fullName evidence="4">NAD(P)-binding protein</fullName>
    </recommendedName>
</protein>
<accession>A0AAD6YMX0</accession>
<evidence type="ECO:0000256" key="1">
    <source>
        <dbReference type="ARBA" id="ARBA00023002"/>
    </source>
</evidence>
<dbReference type="PANTHER" id="PTHR43157">
    <property type="entry name" value="PHOSPHATIDYLINOSITOL-GLYCAN BIOSYNTHESIS CLASS F PROTEIN-RELATED"/>
    <property type="match status" value="1"/>
</dbReference>
<evidence type="ECO:0000313" key="2">
    <source>
        <dbReference type="EMBL" id="KAJ7224221.1"/>
    </source>
</evidence>
<dbReference type="Pfam" id="PF00106">
    <property type="entry name" value="adh_short"/>
    <property type="match status" value="1"/>
</dbReference>
<evidence type="ECO:0008006" key="4">
    <source>
        <dbReference type="Google" id="ProtNLM"/>
    </source>
</evidence>
<dbReference type="PANTHER" id="PTHR43157:SF31">
    <property type="entry name" value="PHOSPHATIDYLINOSITOL-GLYCAN BIOSYNTHESIS CLASS F PROTEIN"/>
    <property type="match status" value="1"/>
</dbReference>
<dbReference type="PRINTS" id="PR00081">
    <property type="entry name" value="GDHRDH"/>
</dbReference>
<dbReference type="InterPro" id="IPR036291">
    <property type="entry name" value="NAD(P)-bd_dom_sf"/>
</dbReference>